<dbReference type="EMBL" id="JAIWYP010000009">
    <property type="protein sequence ID" value="KAH3772604.1"/>
    <property type="molecule type" value="Genomic_DNA"/>
</dbReference>
<sequence length="50" mass="5371">MDEINCICASQETGDRRGENRDIGDCGTDASSLNAFIRARKASSSNSLYA</sequence>
<name>A0A9D4E5J1_DREPO</name>
<comment type="caution">
    <text evidence="1">The sequence shown here is derived from an EMBL/GenBank/DDBJ whole genome shotgun (WGS) entry which is preliminary data.</text>
</comment>
<organism evidence="1 2">
    <name type="scientific">Dreissena polymorpha</name>
    <name type="common">Zebra mussel</name>
    <name type="synonym">Mytilus polymorpha</name>
    <dbReference type="NCBI Taxonomy" id="45954"/>
    <lineage>
        <taxon>Eukaryota</taxon>
        <taxon>Metazoa</taxon>
        <taxon>Spiralia</taxon>
        <taxon>Lophotrochozoa</taxon>
        <taxon>Mollusca</taxon>
        <taxon>Bivalvia</taxon>
        <taxon>Autobranchia</taxon>
        <taxon>Heteroconchia</taxon>
        <taxon>Euheterodonta</taxon>
        <taxon>Imparidentia</taxon>
        <taxon>Neoheterodontei</taxon>
        <taxon>Myida</taxon>
        <taxon>Dreissenoidea</taxon>
        <taxon>Dreissenidae</taxon>
        <taxon>Dreissena</taxon>
    </lineage>
</organism>
<keyword evidence="2" id="KW-1185">Reference proteome</keyword>
<evidence type="ECO:0000313" key="1">
    <source>
        <dbReference type="EMBL" id="KAH3772604.1"/>
    </source>
</evidence>
<evidence type="ECO:0000313" key="2">
    <source>
        <dbReference type="Proteomes" id="UP000828390"/>
    </source>
</evidence>
<proteinExistence type="predicted"/>
<accession>A0A9D4E5J1</accession>
<reference evidence="1" key="2">
    <citation type="submission" date="2020-11" db="EMBL/GenBank/DDBJ databases">
        <authorList>
            <person name="McCartney M.A."/>
            <person name="Auch B."/>
            <person name="Kono T."/>
            <person name="Mallez S."/>
            <person name="Becker A."/>
            <person name="Gohl D.M."/>
            <person name="Silverstein K.A.T."/>
            <person name="Koren S."/>
            <person name="Bechman K.B."/>
            <person name="Herman A."/>
            <person name="Abrahante J.E."/>
            <person name="Garbe J."/>
        </authorList>
    </citation>
    <scope>NUCLEOTIDE SEQUENCE</scope>
    <source>
        <strain evidence="1">Duluth1</strain>
        <tissue evidence="1">Whole animal</tissue>
    </source>
</reference>
<reference evidence="1" key="1">
    <citation type="journal article" date="2019" name="bioRxiv">
        <title>The Genome of the Zebra Mussel, Dreissena polymorpha: A Resource for Invasive Species Research.</title>
        <authorList>
            <person name="McCartney M.A."/>
            <person name="Auch B."/>
            <person name="Kono T."/>
            <person name="Mallez S."/>
            <person name="Zhang Y."/>
            <person name="Obille A."/>
            <person name="Becker A."/>
            <person name="Abrahante J.E."/>
            <person name="Garbe J."/>
            <person name="Badalamenti J.P."/>
            <person name="Herman A."/>
            <person name="Mangelson H."/>
            <person name="Liachko I."/>
            <person name="Sullivan S."/>
            <person name="Sone E.D."/>
            <person name="Koren S."/>
            <person name="Silverstein K.A.T."/>
            <person name="Beckman K.B."/>
            <person name="Gohl D.M."/>
        </authorList>
    </citation>
    <scope>NUCLEOTIDE SEQUENCE</scope>
    <source>
        <strain evidence="1">Duluth1</strain>
        <tissue evidence="1">Whole animal</tissue>
    </source>
</reference>
<protein>
    <submittedName>
        <fullName evidence="1">Uncharacterized protein</fullName>
    </submittedName>
</protein>
<gene>
    <name evidence="1" type="ORF">DPMN_173945</name>
</gene>
<dbReference type="AlphaFoldDB" id="A0A9D4E5J1"/>
<dbReference type="Proteomes" id="UP000828390">
    <property type="component" value="Unassembled WGS sequence"/>
</dbReference>